<protein>
    <recommendedName>
        <fullName evidence="1">DNA-directed DNA polymerase</fullName>
        <ecNumber evidence="1">2.7.7.7</ecNumber>
    </recommendedName>
</protein>
<dbReference type="NCBIfam" id="TIGR01128">
    <property type="entry name" value="holA"/>
    <property type="match status" value="1"/>
</dbReference>
<dbReference type="SUPFAM" id="SSF48019">
    <property type="entry name" value="post-AAA+ oligomerization domain-like"/>
    <property type="match status" value="1"/>
</dbReference>
<dbReference type="PANTHER" id="PTHR34388">
    <property type="entry name" value="DNA POLYMERASE III SUBUNIT DELTA"/>
    <property type="match status" value="1"/>
</dbReference>
<dbReference type="Proteomes" id="UP000826300">
    <property type="component" value="Chromosome"/>
</dbReference>
<gene>
    <name evidence="8" type="ORF">JO391_16180</name>
</gene>
<proteinExistence type="inferred from homology"/>
<keyword evidence="2" id="KW-0808">Transferase</keyword>
<dbReference type="EMBL" id="CP069370">
    <property type="protein sequence ID" value="QYZ69258.1"/>
    <property type="molecule type" value="Genomic_DNA"/>
</dbReference>
<evidence type="ECO:0000256" key="6">
    <source>
        <dbReference type="ARBA" id="ARBA00034754"/>
    </source>
</evidence>
<dbReference type="GO" id="GO:0006261">
    <property type="term" value="P:DNA-templated DNA replication"/>
    <property type="evidence" value="ECO:0007669"/>
    <property type="project" value="TreeGrafter"/>
</dbReference>
<dbReference type="GO" id="GO:0003677">
    <property type="term" value="F:DNA binding"/>
    <property type="evidence" value="ECO:0007669"/>
    <property type="project" value="InterPro"/>
</dbReference>
<dbReference type="GO" id="GO:0003887">
    <property type="term" value="F:DNA-directed DNA polymerase activity"/>
    <property type="evidence" value="ECO:0007669"/>
    <property type="project" value="UniProtKB-KW"/>
</dbReference>
<evidence type="ECO:0000256" key="1">
    <source>
        <dbReference type="ARBA" id="ARBA00012417"/>
    </source>
</evidence>
<dbReference type="AlphaFoldDB" id="A0A8G0ZSG1"/>
<sequence length="337" mass="36108">MILKGAEAARYLRRPDPGRAGLLIFGADPMHVALKRQDAVTALIGPQGESEMRLTRIPGADLRRDGARLADTMKERGFFPGPRVVLVEEATDGLAPQIESALAEWQPDDAVLVVTAGMLTGKSALKTLFDKHRAAVSIGLYDDPPSAEEIADTLARAGLTRLAPDAAPALEGLARELDPGDFRQTLDRIALYKWQDTEPLTAGEVVLLVPASAETELDDLILAVGDRNPERACLLLHRLEAQGTTAVAVCIAALRHFRALHIAATDPGGIATGMIKARVFGPRRDAMQRQAGAWGARALESALATLVDCDLTLRSASRAPAMAVLERALIRVAMTKR</sequence>
<evidence type="ECO:0000313" key="9">
    <source>
        <dbReference type="Proteomes" id="UP000826300"/>
    </source>
</evidence>
<keyword evidence="3" id="KW-0548">Nucleotidyltransferase</keyword>
<dbReference type="GO" id="GO:0009360">
    <property type="term" value="C:DNA polymerase III complex"/>
    <property type="evidence" value="ECO:0007669"/>
    <property type="project" value="TreeGrafter"/>
</dbReference>
<evidence type="ECO:0000256" key="4">
    <source>
        <dbReference type="ARBA" id="ARBA00022705"/>
    </source>
</evidence>
<comment type="similarity">
    <text evidence="6">Belongs to the DNA polymerase HolA subunit family.</text>
</comment>
<evidence type="ECO:0000313" key="8">
    <source>
        <dbReference type="EMBL" id="QYZ69258.1"/>
    </source>
</evidence>
<evidence type="ECO:0000256" key="5">
    <source>
        <dbReference type="ARBA" id="ARBA00022932"/>
    </source>
</evidence>
<evidence type="ECO:0000256" key="2">
    <source>
        <dbReference type="ARBA" id="ARBA00022679"/>
    </source>
</evidence>
<evidence type="ECO:0000256" key="3">
    <source>
        <dbReference type="ARBA" id="ARBA00022695"/>
    </source>
</evidence>
<keyword evidence="9" id="KW-1185">Reference proteome</keyword>
<dbReference type="EC" id="2.7.7.7" evidence="1"/>
<name>A0A8G0ZSG1_9RHOB</name>
<evidence type="ECO:0000256" key="7">
    <source>
        <dbReference type="ARBA" id="ARBA00049244"/>
    </source>
</evidence>
<dbReference type="RefSeq" id="WP_220661478.1">
    <property type="nucleotide sequence ID" value="NZ_CP069370.1"/>
</dbReference>
<organism evidence="8 9">
    <name type="scientific">Neotabrizicola shimadae</name>
    <dbReference type="NCBI Taxonomy" id="2807096"/>
    <lineage>
        <taxon>Bacteria</taxon>
        <taxon>Pseudomonadati</taxon>
        <taxon>Pseudomonadota</taxon>
        <taxon>Alphaproteobacteria</taxon>
        <taxon>Rhodobacterales</taxon>
        <taxon>Paracoccaceae</taxon>
        <taxon>Neotabrizicola</taxon>
    </lineage>
</organism>
<dbReference type="InterPro" id="IPR005790">
    <property type="entry name" value="DNA_polIII_delta"/>
</dbReference>
<accession>A0A8G0ZSG1</accession>
<dbReference type="PANTHER" id="PTHR34388:SF1">
    <property type="entry name" value="DNA POLYMERASE III SUBUNIT DELTA"/>
    <property type="match status" value="1"/>
</dbReference>
<dbReference type="InterPro" id="IPR008921">
    <property type="entry name" value="DNA_pol3_clamp-load_cplx_C"/>
</dbReference>
<comment type="catalytic activity">
    <reaction evidence="7">
        <text>DNA(n) + a 2'-deoxyribonucleoside 5'-triphosphate = DNA(n+1) + diphosphate</text>
        <dbReference type="Rhea" id="RHEA:22508"/>
        <dbReference type="Rhea" id="RHEA-COMP:17339"/>
        <dbReference type="Rhea" id="RHEA-COMP:17340"/>
        <dbReference type="ChEBI" id="CHEBI:33019"/>
        <dbReference type="ChEBI" id="CHEBI:61560"/>
        <dbReference type="ChEBI" id="CHEBI:173112"/>
        <dbReference type="EC" id="2.7.7.7"/>
    </reaction>
</comment>
<dbReference type="KEGG" id="nsm:JO391_16180"/>
<reference evidence="8" key="1">
    <citation type="submission" date="2021-02" db="EMBL/GenBank/DDBJ databases">
        <title>Rhodobacter shimadae sp. nov., an aerobic anoxygenic phototrophic bacterium isolated from a hot spring.</title>
        <authorList>
            <person name="Muramatsu S."/>
            <person name="Haruta S."/>
            <person name="Hirose S."/>
            <person name="Hanada S."/>
        </authorList>
    </citation>
    <scope>NUCLEOTIDE SEQUENCE</scope>
    <source>
        <strain evidence="8">N10</strain>
    </source>
</reference>
<keyword evidence="5" id="KW-0239">DNA-directed DNA polymerase</keyword>
<dbReference type="Gene3D" id="1.20.272.10">
    <property type="match status" value="1"/>
</dbReference>
<keyword evidence="4" id="KW-0235">DNA replication</keyword>